<accession>W9Y455</accession>
<evidence type="ECO:0000256" key="1">
    <source>
        <dbReference type="ARBA" id="ARBA00022801"/>
    </source>
</evidence>
<dbReference type="Proteomes" id="UP000019478">
    <property type="component" value="Unassembled WGS sequence"/>
</dbReference>
<dbReference type="SUPFAM" id="SSF53474">
    <property type="entry name" value="alpha/beta-Hydrolases"/>
    <property type="match status" value="1"/>
</dbReference>
<reference evidence="4 5" key="1">
    <citation type="submission" date="2013-03" db="EMBL/GenBank/DDBJ databases">
        <title>The Genome Sequence of Capronia epimyces CBS 606.96.</title>
        <authorList>
            <consortium name="The Broad Institute Genomics Platform"/>
            <person name="Cuomo C."/>
            <person name="de Hoog S."/>
            <person name="Gorbushina A."/>
            <person name="Walker B."/>
            <person name="Young S.K."/>
            <person name="Zeng Q."/>
            <person name="Gargeya S."/>
            <person name="Fitzgerald M."/>
            <person name="Haas B."/>
            <person name="Abouelleil A."/>
            <person name="Allen A.W."/>
            <person name="Alvarado L."/>
            <person name="Arachchi H.M."/>
            <person name="Berlin A.M."/>
            <person name="Chapman S.B."/>
            <person name="Gainer-Dewar J."/>
            <person name="Goldberg J."/>
            <person name="Griggs A."/>
            <person name="Gujja S."/>
            <person name="Hansen M."/>
            <person name="Howarth C."/>
            <person name="Imamovic A."/>
            <person name="Ireland A."/>
            <person name="Larimer J."/>
            <person name="McCowan C."/>
            <person name="Murphy C."/>
            <person name="Pearson M."/>
            <person name="Poon T.W."/>
            <person name="Priest M."/>
            <person name="Roberts A."/>
            <person name="Saif S."/>
            <person name="Shea T."/>
            <person name="Sisk P."/>
            <person name="Sykes S."/>
            <person name="Wortman J."/>
            <person name="Nusbaum C."/>
            <person name="Birren B."/>
        </authorList>
    </citation>
    <scope>NUCLEOTIDE SEQUENCE [LARGE SCALE GENOMIC DNA]</scope>
    <source>
        <strain evidence="4 5">CBS 606.96</strain>
    </source>
</reference>
<gene>
    <name evidence="4" type="ORF">A1O3_04252</name>
</gene>
<feature type="domain" description="Alpha/beta hydrolase fold-3" evidence="3">
    <location>
        <begin position="147"/>
        <end position="362"/>
    </location>
</feature>
<sequence>MILGPVQGVDCVVYVFFLIPQLLWQIDFSLLLLVLIKVIPFLVFRLPHQLLKERYFTRKQSQSPFTRNASIFQDVVVRCVRYAFANIPARVGRVFFCKWVSYPFFRFRLLRHGYLRCPMYYKEIIQPGFRGLWIVDNPDTEPDIIIYYCHGGGFSMGSSHFYMEFLMTWVTRLKESGFQNPAVFALEYTLVPDAQWPTQLNETRAGYTFLHETFGNGSAAKICVSGDSAGATLILSMLLQPGTVEQNQRAQRWHRPGLAILLSPWTHLVSDLNQNTPSDYLNKDSLELYAKQYAGDAALTDGVVSPGMSTTRWKQVSPPNGYRIVYGAEEVFSPGIQETIQRMENNGAMVKAHRRETGIHAWPVVNLFLGNTREDRLQGLDIMTEFIMSSSLASSVSADTRTRSCLATPLHVRMPSD</sequence>
<dbReference type="EMBL" id="AMGY01000003">
    <property type="protein sequence ID" value="EXJ87293.1"/>
    <property type="molecule type" value="Genomic_DNA"/>
</dbReference>
<evidence type="ECO:0000256" key="2">
    <source>
        <dbReference type="SAM" id="Phobius"/>
    </source>
</evidence>
<dbReference type="RefSeq" id="XP_007732572.1">
    <property type="nucleotide sequence ID" value="XM_007734382.1"/>
</dbReference>
<organism evidence="4 5">
    <name type="scientific">Capronia epimyces CBS 606.96</name>
    <dbReference type="NCBI Taxonomy" id="1182542"/>
    <lineage>
        <taxon>Eukaryota</taxon>
        <taxon>Fungi</taxon>
        <taxon>Dikarya</taxon>
        <taxon>Ascomycota</taxon>
        <taxon>Pezizomycotina</taxon>
        <taxon>Eurotiomycetes</taxon>
        <taxon>Chaetothyriomycetidae</taxon>
        <taxon>Chaetothyriales</taxon>
        <taxon>Herpotrichiellaceae</taxon>
        <taxon>Capronia</taxon>
    </lineage>
</organism>
<dbReference type="InterPro" id="IPR050300">
    <property type="entry name" value="GDXG_lipolytic_enzyme"/>
</dbReference>
<dbReference type="InterPro" id="IPR013094">
    <property type="entry name" value="AB_hydrolase_3"/>
</dbReference>
<comment type="caution">
    <text evidence="4">The sequence shown here is derived from an EMBL/GenBank/DDBJ whole genome shotgun (WGS) entry which is preliminary data.</text>
</comment>
<keyword evidence="2" id="KW-1133">Transmembrane helix</keyword>
<keyword evidence="1" id="KW-0378">Hydrolase</keyword>
<keyword evidence="2" id="KW-0472">Membrane</keyword>
<dbReference type="Pfam" id="PF07859">
    <property type="entry name" value="Abhydrolase_3"/>
    <property type="match status" value="1"/>
</dbReference>
<dbReference type="STRING" id="1182542.W9Y455"/>
<evidence type="ECO:0000313" key="5">
    <source>
        <dbReference type="Proteomes" id="UP000019478"/>
    </source>
</evidence>
<feature type="transmembrane region" description="Helical" evidence="2">
    <location>
        <begin position="22"/>
        <end position="44"/>
    </location>
</feature>
<dbReference type="PANTHER" id="PTHR48081">
    <property type="entry name" value="AB HYDROLASE SUPERFAMILY PROTEIN C4A8.06C"/>
    <property type="match status" value="1"/>
</dbReference>
<dbReference type="HOGENOM" id="CLU_047269_1_0_1"/>
<dbReference type="Gene3D" id="3.40.50.1820">
    <property type="entry name" value="alpha/beta hydrolase"/>
    <property type="match status" value="1"/>
</dbReference>
<dbReference type="AlphaFoldDB" id="W9Y455"/>
<keyword evidence="2" id="KW-0812">Transmembrane</keyword>
<evidence type="ECO:0000313" key="4">
    <source>
        <dbReference type="EMBL" id="EXJ87293.1"/>
    </source>
</evidence>
<dbReference type="PANTHER" id="PTHR48081:SF2">
    <property type="entry name" value="ALPHA_BETA-HYDROLASE"/>
    <property type="match status" value="1"/>
</dbReference>
<protein>
    <recommendedName>
        <fullName evidence="3">Alpha/beta hydrolase fold-3 domain-containing protein</fullName>
    </recommendedName>
</protein>
<dbReference type="GeneID" id="19168372"/>
<dbReference type="OrthoDB" id="2152029at2759"/>
<proteinExistence type="predicted"/>
<dbReference type="GO" id="GO:0016787">
    <property type="term" value="F:hydrolase activity"/>
    <property type="evidence" value="ECO:0007669"/>
    <property type="project" value="UniProtKB-KW"/>
</dbReference>
<dbReference type="InterPro" id="IPR029058">
    <property type="entry name" value="AB_hydrolase_fold"/>
</dbReference>
<evidence type="ECO:0000259" key="3">
    <source>
        <dbReference type="Pfam" id="PF07859"/>
    </source>
</evidence>
<dbReference type="eggNOG" id="ENOG502RDZA">
    <property type="taxonomic scope" value="Eukaryota"/>
</dbReference>
<name>W9Y455_9EURO</name>
<keyword evidence="5" id="KW-1185">Reference proteome</keyword>